<name>A0A7C4NQG5_9CREN</name>
<dbReference type="InterPro" id="IPR000683">
    <property type="entry name" value="Gfo/Idh/MocA-like_OxRdtase_N"/>
</dbReference>
<dbReference type="SUPFAM" id="SSF55347">
    <property type="entry name" value="Glyceraldehyde-3-phosphate dehydrogenase-like, C-terminal domain"/>
    <property type="match status" value="1"/>
</dbReference>
<protein>
    <submittedName>
        <fullName evidence="4">Gfo/Idh/MocA family oxidoreductase</fullName>
    </submittedName>
</protein>
<evidence type="ECO:0000313" key="3">
    <source>
        <dbReference type="EMBL" id="HGQ36109.1"/>
    </source>
</evidence>
<accession>A0A7C4NQG5</accession>
<dbReference type="Gene3D" id="3.30.360.10">
    <property type="entry name" value="Dihydrodipicolinate Reductase, domain 2"/>
    <property type="match status" value="1"/>
</dbReference>
<dbReference type="EMBL" id="DTCK01000034">
    <property type="protein sequence ID" value="HGQ36109.1"/>
    <property type="molecule type" value="Genomic_DNA"/>
</dbReference>
<dbReference type="PANTHER" id="PTHR43377:SF1">
    <property type="entry name" value="BILIVERDIN REDUCTASE A"/>
    <property type="match status" value="1"/>
</dbReference>
<evidence type="ECO:0000259" key="1">
    <source>
        <dbReference type="Pfam" id="PF01408"/>
    </source>
</evidence>
<organism evidence="4">
    <name type="scientific">Ignisphaera aggregans</name>
    <dbReference type="NCBI Taxonomy" id="334771"/>
    <lineage>
        <taxon>Archaea</taxon>
        <taxon>Thermoproteota</taxon>
        <taxon>Thermoprotei</taxon>
        <taxon>Desulfurococcales</taxon>
        <taxon>Desulfurococcaceae</taxon>
        <taxon>Ignisphaera</taxon>
    </lineage>
</organism>
<reference evidence="4" key="1">
    <citation type="journal article" date="2020" name="mSystems">
        <title>Genome- and Community-Level Interaction Insights into Carbon Utilization and Element Cycling Functions of Hydrothermarchaeota in Hydrothermal Sediment.</title>
        <authorList>
            <person name="Zhou Z."/>
            <person name="Liu Y."/>
            <person name="Xu W."/>
            <person name="Pan J."/>
            <person name="Luo Z.H."/>
            <person name="Li M."/>
        </authorList>
    </citation>
    <scope>NUCLEOTIDE SEQUENCE [LARGE SCALE GENOMIC DNA]</scope>
    <source>
        <strain evidence="4">SpSt-637</strain>
        <strain evidence="3">SpSt-667</strain>
    </source>
</reference>
<dbReference type="Pfam" id="PF01408">
    <property type="entry name" value="GFO_IDH_MocA"/>
    <property type="match status" value="1"/>
</dbReference>
<dbReference type="InterPro" id="IPR036291">
    <property type="entry name" value="NAD(P)-bd_dom_sf"/>
</dbReference>
<feature type="domain" description="GFO/IDH/MocA-like oxidoreductase" evidence="2">
    <location>
        <begin position="130"/>
        <end position="237"/>
    </location>
</feature>
<feature type="domain" description="Gfo/Idh/MocA-like oxidoreductase N-terminal" evidence="1">
    <location>
        <begin position="2"/>
        <end position="121"/>
    </location>
</feature>
<sequence>MIKVGIVGVGAMGINHARVLYELSQQGIVELVGVADINYERALVVAKRFNISAYNNHRELMSRVDAAIIAVPTKVHKEITVEFIKAGIHVLIEKPIADTIENAKEIIKVAEKASVVVAIGHIERFNPAVVKLKEIIDKGLLGEVITMTARRVGPFVSRVSDVSILVDLAVHDIDVMRYLVNSNVIKVYARGRKIRGDSLAEDYGLVVLTFENNADGLVETNRLTPHKVRELIVVGTKSIAYLDYIEQKLTLYDEEWVKEAKIVKEEPLKLELLDFIEAVSRRRKPKVTALDGLYALKIAEEALRSIRVGQAVQLEHNFIH</sequence>
<dbReference type="GO" id="GO:0000166">
    <property type="term" value="F:nucleotide binding"/>
    <property type="evidence" value="ECO:0007669"/>
    <property type="project" value="InterPro"/>
</dbReference>
<dbReference type="Pfam" id="PF22725">
    <property type="entry name" value="GFO_IDH_MocA_C3"/>
    <property type="match status" value="1"/>
</dbReference>
<proteinExistence type="predicted"/>
<evidence type="ECO:0000259" key="2">
    <source>
        <dbReference type="Pfam" id="PF22725"/>
    </source>
</evidence>
<dbReference type="EMBL" id="DTBD01000064">
    <property type="protein sequence ID" value="HGQ64990.1"/>
    <property type="molecule type" value="Genomic_DNA"/>
</dbReference>
<evidence type="ECO:0000313" key="4">
    <source>
        <dbReference type="EMBL" id="HGQ64990.1"/>
    </source>
</evidence>
<comment type="caution">
    <text evidence="4">The sequence shown here is derived from an EMBL/GenBank/DDBJ whole genome shotgun (WGS) entry which is preliminary data.</text>
</comment>
<dbReference type="PANTHER" id="PTHR43377">
    <property type="entry name" value="BILIVERDIN REDUCTASE A"/>
    <property type="match status" value="1"/>
</dbReference>
<gene>
    <name evidence="4" type="ORF">ENU08_07080</name>
    <name evidence="3" type="ORF">ENU41_05460</name>
</gene>
<dbReference type="InterPro" id="IPR051450">
    <property type="entry name" value="Gfo/Idh/MocA_Oxidoreductases"/>
</dbReference>
<dbReference type="Gene3D" id="3.40.50.720">
    <property type="entry name" value="NAD(P)-binding Rossmann-like Domain"/>
    <property type="match status" value="1"/>
</dbReference>
<dbReference type="InterPro" id="IPR055170">
    <property type="entry name" value="GFO_IDH_MocA-like_dom"/>
</dbReference>
<dbReference type="AlphaFoldDB" id="A0A7C4NQG5"/>
<dbReference type="SUPFAM" id="SSF51735">
    <property type="entry name" value="NAD(P)-binding Rossmann-fold domains"/>
    <property type="match status" value="1"/>
</dbReference>